<keyword evidence="4" id="KW-1185">Reference proteome</keyword>
<protein>
    <recommendedName>
        <fullName evidence="6">AcrB/AcrD/AcrF family protein</fullName>
    </recommendedName>
</protein>
<dbReference type="Gene3D" id="3.30.70.1440">
    <property type="entry name" value="Multidrug efflux transporter AcrB pore domain"/>
    <property type="match status" value="1"/>
</dbReference>
<feature type="transmembrane region" description="Helical" evidence="1">
    <location>
        <begin position="332"/>
        <end position="352"/>
    </location>
</feature>
<evidence type="ECO:0000313" key="5">
    <source>
        <dbReference type="Proteomes" id="UP000307706"/>
    </source>
</evidence>
<dbReference type="PANTHER" id="PTHR32063">
    <property type="match status" value="1"/>
</dbReference>
<dbReference type="SUPFAM" id="SSF82693">
    <property type="entry name" value="Multidrug efflux transporter AcrB pore domain, PN1, PN2, PC1 and PC2 subdomains"/>
    <property type="match status" value="2"/>
</dbReference>
<feature type="transmembrane region" description="Helical" evidence="1">
    <location>
        <begin position="359"/>
        <end position="379"/>
    </location>
</feature>
<dbReference type="EMBL" id="PNCK01000026">
    <property type="protein sequence ID" value="TMP43860.1"/>
    <property type="molecule type" value="Genomic_DNA"/>
</dbReference>
<dbReference type="Proteomes" id="UP000307706">
    <property type="component" value="Unassembled WGS sequence"/>
</dbReference>
<dbReference type="OrthoDB" id="9757904at2"/>
<dbReference type="Proteomes" id="UP000305730">
    <property type="component" value="Unassembled WGS sequence"/>
</dbReference>
<reference evidence="3" key="3">
    <citation type="submission" date="2019-09" db="EMBL/GenBank/DDBJ databases">
        <title>Co-occurence of chitin degradation, pigmentation and bioactivity in marine Pseudoalteromonas.</title>
        <authorList>
            <person name="Sonnenschein E.C."/>
            <person name="Bech P.K."/>
        </authorList>
    </citation>
    <scope>NUCLEOTIDE SEQUENCE</scope>
    <source>
        <strain evidence="3">S2231</strain>
    </source>
</reference>
<feature type="transmembrane region" description="Helical" evidence="1">
    <location>
        <begin position="519"/>
        <end position="536"/>
    </location>
</feature>
<evidence type="ECO:0000313" key="2">
    <source>
        <dbReference type="EMBL" id="TMP43860.1"/>
    </source>
</evidence>
<sequence>MFKSLLAQSASVISLAVITILLGCLSIAKLPIELTPDIVKPTLVIQTQWPAASPQIIEEVLIEQQERVLQNISGINRIESTAYNGLASIMLTFNSNSDLASLTQMVSTKLGQIESIPLEVSTPQLLSLDGSNEALSWLFLLKNEDKQGDGFNIKHYAENILVPKLEKLNGVSNVAIYGDAFNQLVVDLDLYKLTNNNLSITQVKRALQTNFDISAGTKSISNRDYRIIFESQYDAEDMREMVVDWKGSYPVKLGDVAEVSIQKGKVSSAVFLNGKPGVSLKVMKMPNSNSVETLTQIKEIITEFNAVNLDENGLKLSMSFDPTKYIYDAIDMVSANLLFAIISTILVVYLFIRNSITTALVAICIPISLLSTLSFLYLLNVSLNLISLAGLAISVGLVVDAVIVVLESIRQQDQSMTVVERVIAGADKVKGALFSSTLTTLVVFGPIITMPEVEGQIFRDLAIAISIAVLTSLVISLTLIPVLYNYLSPLIQKDIKEHSSILLKKYQIYFTQFLSDKKVPAMVLAVSFLGALLIFVKSDIEADYLPAVEEDMMKLSYVFDKGTSLEHKKSLVVEPTLQILEKLRLQDDPVVKNYFVMFFENFSVLGIRPTPGVSMQSLEQIIKEQVVIEEKGVSSFVYRNKFLSGQGWSKKVDLNLQAADMKVHQEAADELLTLLKMHFPESKINPKNSVKLTSPVLKIEANRQRMAQLGWDTQSISLLIQGIGEGSFTGDYFDGNKRIPTYLKINDWAQPSQIRNYPVISPTGQRSVIGDLFTISESVGPSEIYRLDGIRASTFEIYPGQNISVNEVVDTINSDIAQQLALNFGEQVNLTYGGVTDKYQQVKERISSVVALAFAIVAIVLFSLLKNVTKLVCVLTTVLFASSGGLLFLEFINIVTIQKLDMLTMVGFIIGFGLVVNNSILAVQNCDETASQLLGVEQLMNNLKNRLKPIIVTTFTSIVGMIPLIFSPGDGSMIYRGLATVIVGSLVFGMIYTLFILPALYVYLVKLTNTVNGLVTVKFMKLRSE</sequence>
<evidence type="ECO:0000313" key="4">
    <source>
        <dbReference type="Proteomes" id="UP000305730"/>
    </source>
</evidence>
<dbReference type="PROSITE" id="PS51257">
    <property type="entry name" value="PROKAR_LIPOPROTEIN"/>
    <property type="match status" value="1"/>
</dbReference>
<reference evidence="4 5" key="2">
    <citation type="submission" date="2019-06" db="EMBL/GenBank/DDBJ databases">
        <title>Co-occurence of chitin degradation, pigmentation and bioactivity in marine Pseudoalteromonas.</title>
        <authorList>
            <person name="Sonnenschein E.C."/>
            <person name="Bech P.K."/>
        </authorList>
    </citation>
    <scope>NUCLEOTIDE SEQUENCE [LARGE SCALE GENOMIC DNA]</scope>
    <source>
        <strain evidence="5">S2231</strain>
        <strain evidence="2 4">S2233</strain>
    </source>
</reference>
<dbReference type="Gene3D" id="1.20.1640.10">
    <property type="entry name" value="Multidrug efflux transporter AcrB transmembrane domain"/>
    <property type="match status" value="2"/>
</dbReference>
<dbReference type="GO" id="GO:0042910">
    <property type="term" value="F:xenobiotic transmembrane transporter activity"/>
    <property type="evidence" value="ECO:0007669"/>
    <property type="project" value="TreeGrafter"/>
</dbReference>
<evidence type="ECO:0000256" key="1">
    <source>
        <dbReference type="SAM" id="Phobius"/>
    </source>
</evidence>
<evidence type="ECO:0000313" key="3">
    <source>
        <dbReference type="EMBL" id="TMP58580.1"/>
    </source>
</evidence>
<dbReference type="RefSeq" id="WP_138596205.1">
    <property type="nucleotide sequence ID" value="NZ_PNCK01000026.1"/>
</dbReference>
<dbReference type="AlphaFoldDB" id="A0A5S3XQQ4"/>
<keyword evidence="1" id="KW-0472">Membrane</keyword>
<proteinExistence type="predicted"/>
<feature type="transmembrane region" description="Helical" evidence="1">
    <location>
        <begin position="872"/>
        <end position="896"/>
    </location>
</feature>
<reference evidence="3 5" key="1">
    <citation type="submission" date="2017-12" db="EMBL/GenBank/DDBJ databases">
        <authorList>
            <person name="Paulsen S."/>
            <person name="Gram L.K."/>
        </authorList>
    </citation>
    <scope>NUCLEOTIDE SEQUENCE [LARGE SCALE GENOMIC DNA]</scope>
    <source>
        <strain evidence="3 5">S2231</strain>
        <strain evidence="2">S2233</strain>
    </source>
</reference>
<feature type="transmembrane region" description="Helical" evidence="1">
    <location>
        <begin position="978"/>
        <end position="1004"/>
    </location>
</feature>
<dbReference type="Pfam" id="PF00873">
    <property type="entry name" value="ACR_tran"/>
    <property type="match status" value="1"/>
</dbReference>
<dbReference type="Gene3D" id="3.30.70.1320">
    <property type="entry name" value="Multidrug efflux transporter AcrB pore domain like"/>
    <property type="match status" value="1"/>
</dbReference>
<feature type="transmembrane region" description="Helical" evidence="1">
    <location>
        <begin position="846"/>
        <end position="865"/>
    </location>
</feature>
<keyword evidence="1" id="KW-0812">Transmembrane</keyword>
<dbReference type="InterPro" id="IPR027463">
    <property type="entry name" value="AcrB_DN_DC_subdom"/>
</dbReference>
<dbReference type="PRINTS" id="PR00702">
    <property type="entry name" value="ACRIFLAVINRP"/>
</dbReference>
<dbReference type="Gene3D" id="3.30.70.1430">
    <property type="entry name" value="Multidrug efflux transporter AcrB pore domain"/>
    <property type="match status" value="2"/>
</dbReference>
<dbReference type="GO" id="GO:0005886">
    <property type="term" value="C:plasma membrane"/>
    <property type="evidence" value="ECO:0007669"/>
    <property type="project" value="TreeGrafter"/>
</dbReference>
<evidence type="ECO:0008006" key="6">
    <source>
        <dbReference type="Google" id="ProtNLM"/>
    </source>
</evidence>
<feature type="transmembrane region" description="Helical" evidence="1">
    <location>
        <begin position="385"/>
        <end position="406"/>
    </location>
</feature>
<organism evidence="3 5">
    <name type="scientific">Pseudoalteromonas citrea</name>
    <dbReference type="NCBI Taxonomy" id="43655"/>
    <lineage>
        <taxon>Bacteria</taxon>
        <taxon>Pseudomonadati</taxon>
        <taxon>Pseudomonadota</taxon>
        <taxon>Gammaproteobacteria</taxon>
        <taxon>Alteromonadales</taxon>
        <taxon>Pseudoalteromonadaceae</taxon>
        <taxon>Pseudoalteromonas</taxon>
    </lineage>
</organism>
<feature type="transmembrane region" description="Helical" evidence="1">
    <location>
        <begin position="431"/>
        <end position="449"/>
    </location>
</feature>
<accession>A0A5S3XQQ4</accession>
<feature type="transmembrane region" description="Helical" evidence="1">
    <location>
        <begin position="902"/>
        <end position="926"/>
    </location>
</feature>
<keyword evidence="1" id="KW-1133">Transmembrane helix</keyword>
<gene>
    <name evidence="3" type="ORF">CWB96_11945</name>
    <name evidence="2" type="ORF">CWB97_07545</name>
</gene>
<dbReference type="SUPFAM" id="SSF82866">
    <property type="entry name" value="Multidrug efflux transporter AcrB transmembrane domain"/>
    <property type="match status" value="2"/>
</dbReference>
<feature type="transmembrane region" description="Helical" evidence="1">
    <location>
        <begin position="461"/>
        <end position="487"/>
    </location>
</feature>
<name>A0A5S3XQQ4_9GAMM</name>
<comment type="caution">
    <text evidence="3">The sequence shown here is derived from an EMBL/GenBank/DDBJ whole genome shotgun (WGS) entry which is preliminary data.</text>
</comment>
<dbReference type="PANTHER" id="PTHR32063:SF0">
    <property type="entry name" value="SWARMING MOTILITY PROTEIN SWRC"/>
    <property type="match status" value="1"/>
</dbReference>
<dbReference type="InterPro" id="IPR001036">
    <property type="entry name" value="Acrflvin-R"/>
</dbReference>
<feature type="transmembrane region" description="Helical" evidence="1">
    <location>
        <begin position="947"/>
        <end position="966"/>
    </location>
</feature>
<dbReference type="Gene3D" id="3.30.2090.10">
    <property type="entry name" value="Multidrug efflux transporter AcrB TolC docking domain, DN and DC subdomains"/>
    <property type="match status" value="2"/>
</dbReference>
<dbReference type="SUPFAM" id="SSF82714">
    <property type="entry name" value="Multidrug efflux transporter AcrB TolC docking domain, DN and DC subdomains"/>
    <property type="match status" value="2"/>
</dbReference>
<dbReference type="EMBL" id="PNCL01000056">
    <property type="protein sequence ID" value="TMP58580.1"/>
    <property type="molecule type" value="Genomic_DNA"/>
</dbReference>